<keyword evidence="2" id="KW-1185">Reference proteome</keyword>
<sequence length="86" mass="9802">MNIEKVMSPSPIEDYKSLVSEILSDMEKNGFINPEGYGETLLEFIHSVIKDMDPEDLEEDNCAQPNEEKIDRIYEVGNVIYAASLF</sequence>
<comment type="caution">
    <text evidence="1">The sequence shown here is derived from an EMBL/GenBank/DDBJ whole genome shotgun (WGS) entry which is preliminary data.</text>
</comment>
<evidence type="ECO:0000313" key="2">
    <source>
        <dbReference type="Proteomes" id="UP001438953"/>
    </source>
</evidence>
<organism evidence="1 2">
    <name type="scientific">Thioclava kandeliae</name>
    <dbReference type="NCBI Taxonomy" id="3070818"/>
    <lineage>
        <taxon>Bacteria</taxon>
        <taxon>Pseudomonadati</taxon>
        <taxon>Pseudomonadota</taxon>
        <taxon>Alphaproteobacteria</taxon>
        <taxon>Rhodobacterales</taxon>
        <taxon>Paracoccaceae</taxon>
        <taxon>Thioclava</taxon>
    </lineage>
</organism>
<reference evidence="1 2" key="1">
    <citation type="submission" date="2024-06" db="EMBL/GenBank/DDBJ databases">
        <title>Thioclava kandeliae sp. nov. from a rhizosphere soil sample of Kandelia candel in a mangrove.</title>
        <authorList>
            <person name="Mu T."/>
        </authorList>
    </citation>
    <scope>NUCLEOTIDE SEQUENCE [LARGE SCALE GENOMIC DNA]</scope>
    <source>
        <strain evidence="1 2">CPCC 100088</strain>
    </source>
</reference>
<dbReference type="Proteomes" id="UP001438953">
    <property type="component" value="Unassembled WGS sequence"/>
</dbReference>
<name>A0ABV1SN82_9RHOB</name>
<evidence type="ECO:0000313" key="1">
    <source>
        <dbReference type="EMBL" id="MER5173954.1"/>
    </source>
</evidence>
<gene>
    <name evidence="1" type="ORF">VSX56_19555</name>
</gene>
<accession>A0ABV1SN82</accession>
<proteinExistence type="predicted"/>
<dbReference type="RefSeq" id="WP_350939245.1">
    <property type="nucleotide sequence ID" value="NZ_JAYWLC010000039.1"/>
</dbReference>
<dbReference type="EMBL" id="JAYWLC010000039">
    <property type="protein sequence ID" value="MER5173954.1"/>
    <property type="molecule type" value="Genomic_DNA"/>
</dbReference>
<protein>
    <submittedName>
        <fullName evidence="1">Uncharacterized protein</fullName>
    </submittedName>
</protein>